<evidence type="ECO:0000313" key="2">
    <source>
        <dbReference type="EMBL" id="MES1920362.1"/>
    </source>
</evidence>
<dbReference type="Gene3D" id="1.10.10.10">
    <property type="entry name" value="Winged helix-like DNA-binding domain superfamily/Winged helix DNA-binding domain"/>
    <property type="match status" value="1"/>
</dbReference>
<keyword evidence="3" id="KW-1185">Reference proteome</keyword>
<comment type="caution">
    <text evidence="2">The sequence shown here is derived from an EMBL/GenBank/DDBJ whole genome shotgun (WGS) entry which is preliminary data.</text>
</comment>
<evidence type="ECO:0000259" key="1">
    <source>
        <dbReference type="Pfam" id="PF01399"/>
    </source>
</evidence>
<reference evidence="2 3" key="1">
    <citation type="journal article" date="2024" name="BMC Biol.">
        <title>Comparative genomics of Ascetosporea gives new insight into the evolutionary basis for animal parasitism in Rhizaria.</title>
        <authorList>
            <person name="Hiltunen Thoren M."/>
            <person name="Onut-Brannstrom I."/>
            <person name="Alfjorden A."/>
            <person name="Peckova H."/>
            <person name="Swords F."/>
            <person name="Hooper C."/>
            <person name="Holzer A.S."/>
            <person name="Bass D."/>
            <person name="Burki F."/>
        </authorList>
    </citation>
    <scope>NUCLEOTIDE SEQUENCE [LARGE SCALE GENOMIC DNA]</scope>
    <source>
        <strain evidence="2">20-A016</strain>
    </source>
</reference>
<dbReference type="Proteomes" id="UP001439008">
    <property type="component" value="Unassembled WGS sequence"/>
</dbReference>
<dbReference type="EMBL" id="JBDODL010000630">
    <property type="protein sequence ID" value="MES1920362.1"/>
    <property type="molecule type" value="Genomic_DNA"/>
</dbReference>
<protein>
    <submittedName>
        <fullName evidence="2">PCI domain-containing protein 2</fullName>
    </submittedName>
</protein>
<dbReference type="InterPro" id="IPR045114">
    <property type="entry name" value="Csn12-like"/>
</dbReference>
<dbReference type="InterPro" id="IPR036388">
    <property type="entry name" value="WH-like_DNA-bd_sf"/>
</dbReference>
<name>A0ABV2AM20_9EUKA</name>
<organism evidence="2 3">
    <name type="scientific">Bonamia ostreae</name>
    <dbReference type="NCBI Taxonomy" id="126728"/>
    <lineage>
        <taxon>Eukaryota</taxon>
        <taxon>Sar</taxon>
        <taxon>Rhizaria</taxon>
        <taxon>Endomyxa</taxon>
        <taxon>Ascetosporea</taxon>
        <taxon>Haplosporida</taxon>
        <taxon>Bonamia</taxon>
    </lineage>
</organism>
<sequence length="320" mass="37081">MQNADAEDNIEIVIAKNFCIFTEKSKSEKLKSQEALSCILGKFYEWMNLEPQKRTNWYMFVLLFLLKEYSNLSDEIDLDEKSTKWKFEADSKIKTFFRLVAQNRIDTINHPNFYIYGLVTELFKIYFKAAINLQKALNLTKNEQSKTKILLFLIPIKALSSQFPTLEDFSKISKSEKALSILLKWAMATKNGDLKLFNELTDRLKHVVLNLGLEDLFLKVKSTTLYRNIVKKHSLSWMSSFDKTSPTKTSYAHHVPLHILQKAFDGDESSGKRSFEDIENILSNLIYDGLIKGYIARQRCLVLSKKLPFPPLLKGKILQN</sequence>
<dbReference type="Pfam" id="PF01399">
    <property type="entry name" value="PCI"/>
    <property type="match status" value="1"/>
</dbReference>
<accession>A0ABV2AM20</accession>
<dbReference type="PANTHER" id="PTHR12732">
    <property type="entry name" value="UNCHARACTERIZED PROTEASOME COMPONENT REGION PCI-CONTAINING"/>
    <property type="match status" value="1"/>
</dbReference>
<proteinExistence type="predicted"/>
<feature type="domain" description="PCI" evidence="1">
    <location>
        <begin position="222"/>
        <end position="300"/>
    </location>
</feature>
<dbReference type="InterPro" id="IPR000717">
    <property type="entry name" value="PCI_dom"/>
</dbReference>
<dbReference type="PANTHER" id="PTHR12732:SF0">
    <property type="entry name" value="PCI DOMAIN-CONTAINING PROTEIN 2"/>
    <property type="match status" value="1"/>
</dbReference>
<evidence type="ECO:0000313" key="3">
    <source>
        <dbReference type="Proteomes" id="UP001439008"/>
    </source>
</evidence>
<gene>
    <name evidence="2" type="primary">PCID2</name>
    <name evidence="2" type="ORF">MHBO_002039</name>
</gene>